<keyword evidence="1" id="KW-0812">Transmembrane</keyword>
<dbReference type="Proteomes" id="UP001596258">
    <property type="component" value="Unassembled WGS sequence"/>
</dbReference>
<keyword evidence="3" id="KW-1185">Reference proteome</keyword>
<sequence length="96" mass="10945">MMYQSLTFFLAVILMASNGVQEFDFSKKGVTVEDTFKQLDNDGYFNDIKKKYRDPATEYAFNVLEGNQLAGQNWLIGILISGIGVTLMIYIIEKFI</sequence>
<dbReference type="RefSeq" id="WP_125577961.1">
    <property type="nucleotide sequence ID" value="NZ_JBHSSO010000041.1"/>
</dbReference>
<dbReference type="EMBL" id="JBHSSO010000041">
    <property type="protein sequence ID" value="MFC6289864.1"/>
    <property type="molecule type" value="Genomic_DNA"/>
</dbReference>
<comment type="caution">
    <text evidence="2">The sequence shown here is derived from an EMBL/GenBank/DDBJ whole genome shotgun (WGS) entry which is preliminary data.</text>
</comment>
<evidence type="ECO:0000256" key="1">
    <source>
        <dbReference type="SAM" id="Phobius"/>
    </source>
</evidence>
<keyword evidence="1" id="KW-1133">Transmembrane helix</keyword>
<evidence type="ECO:0000313" key="2">
    <source>
        <dbReference type="EMBL" id="MFC6289864.1"/>
    </source>
</evidence>
<protein>
    <submittedName>
        <fullName evidence="2">Uncharacterized protein</fullName>
    </submittedName>
</protein>
<evidence type="ECO:0000313" key="3">
    <source>
        <dbReference type="Proteomes" id="UP001596258"/>
    </source>
</evidence>
<proteinExistence type="predicted"/>
<accession>A0ABW1U8G2</accession>
<name>A0ABW1U8G2_9LACO</name>
<feature type="transmembrane region" description="Helical" evidence="1">
    <location>
        <begin position="74"/>
        <end position="92"/>
    </location>
</feature>
<gene>
    <name evidence="2" type="ORF">ACFP1M_06660</name>
</gene>
<organism evidence="2 3">
    <name type="scientific">Levilactobacillus angrenensis</name>
    <dbReference type="NCBI Taxonomy" id="2486020"/>
    <lineage>
        <taxon>Bacteria</taxon>
        <taxon>Bacillati</taxon>
        <taxon>Bacillota</taxon>
        <taxon>Bacilli</taxon>
        <taxon>Lactobacillales</taxon>
        <taxon>Lactobacillaceae</taxon>
        <taxon>Levilactobacillus</taxon>
    </lineage>
</organism>
<keyword evidence="1" id="KW-0472">Membrane</keyword>
<reference evidence="3" key="1">
    <citation type="journal article" date="2019" name="Int. J. Syst. Evol. Microbiol.">
        <title>The Global Catalogue of Microorganisms (GCM) 10K type strain sequencing project: providing services to taxonomists for standard genome sequencing and annotation.</title>
        <authorList>
            <consortium name="The Broad Institute Genomics Platform"/>
            <consortium name="The Broad Institute Genome Sequencing Center for Infectious Disease"/>
            <person name="Wu L."/>
            <person name="Ma J."/>
        </authorList>
    </citation>
    <scope>NUCLEOTIDE SEQUENCE [LARGE SCALE GENOMIC DNA]</scope>
    <source>
        <strain evidence="3">CCM 8893</strain>
    </source>
</reference>